<feature type="region of interest" description="Disordered" evidence="1">
    <location>
        <begin position="1"/>
        <end position="45"/>
    </location>
</feature>
<feature type="non-terminal residue" evidence="2">
    <location>
        <position position="1"/>
    </location>
</feature>
<accession>A0AAD8ZLP1</accession>
<organism evidence="2 3">
    <name type="scientific">Electrophorus voltai</name>
    <dbReference type="NCBI Taxonomy" id="2609070"/>
    <lineage>
        <taxon>Eukaryota</taxon>
        <taxon>Metazoa</taxon>
        <taxon>Chordata</taxon>
        <taxon>Craniata</taxon>
        <taxon>Vertebrata</taxon>
        <taxon>Euteleostomi</taxon>
        <taxon>Actinopterygii</taxon>
        <taxon>Neopterygii</taxon>
        <taxon>Teleostei</taxon>
        <taxon>Ostariophysi</taxon>
        <taxon>Gymnotiformes</taxon>
        <taxon>Gymnotoidei</taxon>
        <taxon>Gymnotidae</taxon>
        <taxon>Electrophorus</taxon>
    </lineage>
</organism>
<dbReference type="Proteomes" id="UP001239994">
    <property type="component" value="Unassembled WGS sequence"/>
</dbReference>
<evidence type="ECO:0000256" key="1">
    <source>
        <dbReference type="SAM" id="MobiDB-lite"/>
    </source>
</evidence>
<keyword evidence="3" id="KW-1185">Reference proteome</keyword>
<dbReference type="EMBL" id="JAROKS010000008">
    <property type="protein sequence ID" value="KAK1801659.1"/>
    <property type="molecule type" value="Genomic_DNA"/>
</dbReference>
<protein>
    <submittedName>
        <fullName evidence="2">Uncharacterized protein</fullName>
    </submittedName>
</protein>
<evidence type="ECO:0000313" key="3">
    <source>
        <dbReference type="Proteomes" id="UP001239994"/>
    </source>
</evidence>
<evidence type="ECO:0000313" key="2">
    <source>
        <dbReference type="EMBL" id="KAK1801659.1"/>
    </source>
</evidence>
<dbReference type="AlphaFoldDB" id="A0AAD8ZLP1"/>
<proteinExistence type="predicted"/>
<feature type="compositionally biased region" description="Basic and acidic residues" evidence="1">
    <location>
        <begin position="17"/>
        <end position="40"/>
    </location>
</feature>
<sequence>RQLLATGPRNSGPGSERAPDPGERAWEGERAGGGGRDGRPRSRPSYLSCGGTELLLGELYLRQLRENRRLSDFFCFASAVRCEEMAEGRGMYQAKPTLTCVLEQYQTCVEKFNGTHQGGDCIAIIYKVQIYWYNRALLC</sequence>
<comment type="caution">
    <text evidence="2">The sequence shown here is derived from an EMBL/GenBank/DDBJ whole genome shotgun (WGS) entry which is preliminary data.</text>
</comment>
<name>A0AAD8ZLP1_9TELE</name>
<reference evidence="2" key="1">
    <citation type="submission" date="2023-03" db="EMBL/GenBank/DDBJ databases">
        <title>Electrophorus voltai genome.</title>
        <authorList>
            <person name="Bian C."/>
        </authorList>
    </citation>
    <scope>NUCLEOTIDE SEQUENCE</scope>
    <source>
        <strain evidence="2">CB-2022</strain>
        <tissue evidence="2">Muscle</tissue>
    </source>
</reference>
<gene>
    <name evidence="2" type="ORF">P4O66_022308</name>
</gene>